<dbReference type="Proteomes" id="UP001498398">
    <property type="component" value="Unassembled WGS sequence"/>
</dbReference>
<organism evidence="9 11">
    <name type="scientific">Marasmiellus scandens</name>
    <dbReference type="NCBI Taxonomy" id="2682957"/>
    <lineage>
        <taxon>Eukaryota</taxon>
        <taxon>Fungi</taxon>
        <taxon>Dikarya</taxon>
        <taxon>Basidiomycota</taxon>
        <taxon>Agaricomycotina</taxon>
        <taxon>Agaricomycetes</taxon>
        <taxon>Agaricomycetidae</taxon>
        <taxon>Agaricales</taxon>
        <taxon>Marasmiineae</taxon>
        <taxon>Omphalotaceae</taxon>
        <taxon>Marasmiellus</taxon>
    </lineage>
</organism>
<feature type="transmembrane region" description="Helical" evidence="8">
    <location>
        <begin position="390"/>
        <end position="412"/>
    </location>
</feature>
<comment type="caution">
    <text evidence="9">The sequence shown here is derived from an EMBL/GenBank/DDBJ whole genome shotgun (WGS) entry which is preliminary data.</text>
</comment>
<evidence type="ECO:0000256" key="4">
    <source>
        <dbReference type="ARBA" id="ARBA00022692"/>
    </source>
</evidence>
<keyword evidence="3" id="KW-0808">Transferase</keyword>
<evidence type="ECO:0000256" key="1">
    <source>
        <dbReference type="ARBA" id="ARBA00004370"/>
    </source>
</evidence>
<keyword evidence="7" id="KW-0325">Glycoprotein</keyword>
<evidence type="ECO:0000313" key="9">
    <source>
        <dbReference type="EMBL" id="KAK7436847.1"/>
    </source>
</evidence>
<keyword evidence="2" id="KW-0328">Glycosyltransferase</keyword>
<evidence type="ECO:0000256" key="2">
    <source>
        <dbReference type="ARBA" id="ARBA00022676"/>
    </source>
</evidence>
<dbReference type="InterPro" id="IPR052427">
    <property type="entry name" value="Glycosyltrans_GT2/GT47"/>
</dbReference>
<dbReference type="EMBL" id="JBANRG010000090">
    <property type="protein sequence ID" value="KAK7436847.1"/>
    <property type="molecule type" value="Genomic_DNA"/>
</dbReference>
<evidence type="ECO:0000256" key="6">
    <source>
        <dbReference type="ARBA" id="ARBA00023136"/>
    </source>
</evidence>
<evidence type="ECO:0000313" key="11">
    <source>
        <dbReference type="Proteomes" id="UP001498398"/>
    </source>
</evidence>
<protein>
    <recommendedName>
        <fullName evidence="12">Polysaccharide synthase</fullName>
    </recommendedName>
</protein>
<keyword evidence="4 8" id="KW-0812">Transmembrane</keyword>
<evidence type="ECO:0000313" key="10">
    <source>
        <dbReference type="EMBL" id="KAK7446278.1"/>
    </source>
</evidence>
<comment type="subcellular location">
    <subcellularLocation>
        <location evidence="1">Membrane</location>
    </subcellularLocation>
</comment>
<dbReference type="EMBL" id="JBANRG010000044">
    <property type="protein sequence ID" value="KAK7446278.1"/>
    <property type="molecule type" value="Genomic_DNA"/>
</dbReference>
<reference evidence="9 11" key="1">
    <citation type="submission" date="2024-01" db="EMBL/GenBank/DDBJ databases">
        <title>A draft genome for the cacao thread blight pathogen Marasmiellus scandens.</title>
        <authorList>
            <person name="Baruah I.K."/>
            <person name="Leung J."/>
            <person name="Bukari Y."/>
            <person name="Amoako-Attah I."/>
            <person name="Meinhardt L.W."/>
            <person name="Bailey B.A."/>
            <person name="Cohen S.P."/>
        </authorList>
    </citation>
    <scope>NUCLEOTIDE SEQUENCE [LARGE SCALE GENOMIC DNA]</scope>
    <source>
        <strain evidence="9 11">GH-19</strain>
    </source>
</reference>
<evidence type="ECO:0000256" key="5">
    <source>
        <dbReference type="ARBA" id="ARBA00022989"/>
    </source>
</evidence>
<sequence length="447" mass="51895">MTSPGTLRGVANWVQDPYIRAFGSLFLFRYVRSVVNAIAYYRARPTPIPAKPTYHPSDVTVVIPTVKIGTPDFECVVRTILNHPIAALIITTAGEQALSQFQEFKDKFTDSRVIHLHRQVPNRREQTAKAMPKVKTKIIILNDDHTFWPERQLFVPSLLAPFETPCVGAVGPMLEARHCHYSISFRGFWNFVGMTYLIRRGHEFIATTEVDGGISTLSSRFAVFRTEIYGDPEFLKQYLNEYIMFGTVGPLNVDDDKFHTRWLTTHNWDIKIQSGPLSSMETMLGEWPKFHDQCVRWNRTTFRSNPRVLLQEPMMWRRFPYTTYSIYLYSFVRFTLFYEITMFWTLDAGLCANGVKRSTRVNALIFLGLWILGLKVVKIIPHLQKYPSDLVYLPGYFLFAAYCSFIKIWAMFTCWEQFWATATNATNVKTTKRAFCRRGRRKRGSVN</sequence>
<feature type="transmembrane region" description="Helical" evidence="8">
    <location>
        <begin position="324"/>
        <end position="344"/>
    </location>
</feature>
<dbReference type="SUPFAM" id="SSF53448">
    <property type="entry name" value="Nucleotide-diphospho-sugar transferases"/>
    <property type="match status" value="1"/>
</dbReference>
<accession>A0ABR1IS63</accession>
<dbReference type="InterPro" id="IPR029044">
    <property type="entry name" value="Nucleotide-diphossugar_trans"/>
</dbReference>
<keyword evidence="5 8" id="KW-1133">Transmembrane helix</keyword>
<evidence type="ECO:0000256" key="7">
    <source>
        <dbReference type="ARBA" id="ARBA00023180"/>
    </source>
</evidence>
<evidence type="ECO:0008006" key="12">
    <source>
        <dbReference type="Google" id="ProtNLM"/>
    </source>
</evidence>
<evidence type="ECO:0000256" key="8">
    <source>
        <dbReference type="SAM" id="Phobius"/>
    </source>
</evidence>
<keyword evidence="6 8" id="KW-0472">Membrane</keyword>
<name>A0ABR1IS63_9AGAR</name>
<dbReference type="PANTHER" id="PTHR47844:SF1">
    <property type="entry name" value="EXOSTOSIN-LIKE 2"/>
    <property type="match status" value="1"/>
</dbReference>
<dbReference type="PANTHER" id="PTHR47844">
    <property type="entry name" value="SYNTHASE CPS1, PUTATIVE (AFU_ORTHOLOGUE AFUA_7G02500)-RELATED"/>
    <property type="match status" value="1"/>
</dbReference>
<feature type="transmembrane region" description="Helical" evidence="8">
    <location>
        <begin position="364"/>
        <end position="383"/>
    </location>
</feature>
<dbReference type="Pfam" id="PF13641">
    <property type="entry name" value="Glyco_tranf_2_3"/>
    <property type="match status" value="1"/>
</dbReference>
<gene>
    <name evidence="10" type="ORF">VKT23_014483</name>
    <name evidence="9" type="ORF">VKT23_018869</name>
</gene>
<evidence type="ECO:0000256" key="3">
    <source>
        <dbReference type="ARBA" id="ARBA00022679"/>
    </source>
</evidence>
<keyword evidence="11" id="KW-1185">Reference proteome</keyword>
<proteinExistence type="predicted"/>